<keyword evidence="2" id="KW-0812">Transmembrane</keyword>
<dbReference type="Proteomes" id="UP000234345">
    <property type="component" value="Unassembled WGS sequence"/>
</dbReference>
<dbReference type="AlphaFoldDB" id="A0A7Z7NH21"/>
<protein>
    <submittedName>
        <fullName evidence="3">Uncharacterized protein</fullName>
    </submittedName>
</protein>
<name>A0A7Z7NH21_XANCH</name>
<accession>A0A7Z7NH21</accession>
<gene>
    <name evidence="3" type="ORF">XFF6991_340143</name>
</gene>
<organism evidence="3 4">
    <name type="scientific">Xanthomonas campestris pv. phaseoli</name>
    <dbReference type="NCBI Taxonomy" id="317013"/>
    <lineage>
        <taxon>Bacteria</taxon>
        <taxon>Pseudomonadati</taxon>
        <taxon>Pseudomonadota</taxon>
        <taxon>Gammaproteobacteria</taxon>
        <taxon>Lysobacterales</taxon>
        <taxon>Lysobacteraceae</taxon>
        <taxon>Xanthomonas</taxon>
    </lineage>
</organism>
<keyword evidence="2" id="KW-1133">Transmembrane helix</keyword>
<keyword evidence="2" id="KW-0472">Membrane</keyword>
<reference evidence="3 4" key="1">
    <citation type="submission" date="2017-10" db="EMBL/GenBank/DDBJ databases">
        <authorList>
            <person name="Regsiter A."/>
            <person name="William W."/>
        </authorList>
    </citation>
    <scope>NUCLEOTIDE SEQUENCE [LARGE SCALE GENOMIC DNA]</scope>
    <source>
        <strain evidence="3 4">CFBP6991</strain>
    </source>
</reference>
<dbReference type="EMBL" id="OCZC01000061">
    <property type="protein sequence ID" value="SOO24344.1"/>
    <property type="molecule type" value="Genomic_DNA"/>
</dbReference>
<feature type="region of interest" description="Disordered" evidence="1">
    <location>
        <begin position="112"/>
        <end position="136"/>
    </location>
</feature>
<feature type="transmembrane region" description="Helical" evidence="2">
    <location>
        <begin position="16"/>
        <end position="38"/>
    </location>
</feature>
<proteinExistence type="predicted"/>
<evidence type="ECO:0000256" key="1">
    <source>
        <dbReference type="SAM" id="MobiDB-lite"/>
    </source>
</evidence>
<sequence length="157" mass="16544">MVSALLITLSSADLSVVMLLLIWLIADNCVVAAVPALLMRACSGSFCRDTRVDTTVGMSNPEPEVLITDAMLHSSSGRPKQTDAWDYVTGIGRIREDFSGSDGSRTMAIDASSMPAESAARVNNPSKAGVAGLRPQKSPSEEGLWTCCGALPHCCGR</sequence>
<evidence type="ECO:0000313" key="4">
    <source>
        <dbReference type="Proteomes" id="UP000234345"/>
    </source>
</evidence>
<comment type="caution">
    <text evidence="3">The sequence shown here is derived from an EMBL/GenBank/DDBJ whole genome shotgun (WGS) entry which is preliminary data.</text>
</comment>
<evidence type="ECO:0000313" key="3">
    <source>
        <dbReference type="EMBL" id="SOO24344.1"/>
    </source>
</evidence>
<evidence type="ECO:0000256" key="2">
    <source>
        <dbReference type="SAM" id="Phobius"/>
    </source>
</evidence>